<protein>
    <submittedName>
        <fullName evidence="7">NADPH-dependent FMN reductase</fullName>
    </submittedName>
</protein>
<evidence type="ECO:0000256" key="5">
    <source>
        <dbReference type="ARBA" id="ARBA00038292"/>
    </source>
</evidence>
<dbReference type="InterPro" id="IPR005025">
    <property type="entry name" value="FMN_Rdtase-like_dom"/>
</dbReference>
<dbReference type="Proteomes" id="UP000005741">
    <property type="component" value="Chromosome"/>
</dbReference>
<name>H1Z3E2_9EURY</name>
<evidence type="ECO:0000256" key="1">
    <source>
        <dbReference type="ARBA" id="ARBA00001917"/>
    </source>
</evidence>
<comment type="cofactor">
    <cofactor evidence="1">
        <name>FMN</name>
        <dbReference type="ChEBI" id="CHEBI:58210"/>
    </cofactor>
</comment>
<dbReference type="AlphaFoldDB" id="H1Z3E2"/>
<dbReference type="Pfam" id="PF03358">
    <property type="entry name" value="FMN_red"/>
    <property type="match status" value="1"/>
</dbReference>
<evidence type="ECO:0000259" key="6">
    <source>
        <dbReference type="Pfam" id="PF03358"/>
    </source>
</evidence>
<accession>H1Z3E2</accession>
<evidence type="ECO:0000313" key="7">
    <source>
        <dbReference type="EMBL" id="EHQ34737.1"/>
    </source>
</evidence>
<dbReference type="PATRIC" id="fig|937775.9.peg.708"/>
<evidence type="ECO:0000256" key="3">
    <source>
        <dbReference type="ARBA" id="ARBA00022630"/>
    </source>
</evidence>
<dbReference type="OrthoDB" id="9059at2157"/>
<sequence>MKVTGFVGSPRKNGNTAALVFKVLEGAEKAGAETELVYLCDYDFKDCQGCMHCKSSDSCRLEDGMQELYDKIRFSDAIVFGTPVYFSQMSGLMKNFIDRMYALIDREYNSRIDAGIKYSVVMTQGNPNRAAFRDITKTFDFAMHFFEGVNSGWVVAGGLAKPKDVLEQEDILDEAFETGIKLAGQNNSEETGI</sequence>
<evidence type="ECO:0000313" key="8">
    <source>
        <dbReference type="Proteomes" id="UP000005741"/>
    </source>
</evidence>
<dbReference type="Gene3D" id="3.40.50.360">
    <property type="match status" value="1"/>
</dbReference>
<dbReference type="PANTHER" id="PTHR43278">
    <property type="entry name" value="NAD(P)H-DEPENDENT FMN-CONTAINING OXIDOREDUCTASE YWQN-RELATED"/>
    <property type="match status" value="1"/>
</dbReference>
<comment type="cofactor">
    <cofactor evidence="2">
        <name>[4Fe-4S] cluster</name>
        <dbReference type="ChEBI" id="CHEBI:49883"/>
    </cofactor>
</comment>
<dbReference type="HOGENOM" id="CLU_050993_4_2_2"/>
<dbReference type="EMBL" id="CM001436">
    <property type="protein sequence ID" value="EHQ34737.1"/>
    <property type="molecule type" value="Genomic_DNA"/>
</dbReference>
<reference evidence="7 8" key="1">
    <citation type="submission" date="2011-10" db="EMBL/GenBank/DDBJ databases">
        <title>The Improved High-Quality Draft genome of Methanoplanus limicola DSM 2279.</title>
        <authorList>
            <consortium name="US DOE Joint Genome Institute (JGI-PGF)"/>
            <person name="Lucas S."/>
            <person name="Copeland A."/>
            <person name="Lapidus A."/>
            <person name="Glavina del Rio T."/>
            <person name="Dalin E."/>
            <person name="Tice H."/>
            <person name="Bruce D."/>
            <person name="Goodwin L."/>
            <person name="Pitluck S."/>
            <person name="Peters L."/>
            <person name="Mikhailova N."/>
            <person name="Lu M."/>
            <person name="Kyrpides N."/>
            <person name="Mavromatis K."/>
            <person name="Ivanova N."/>
            <person name="Markowitz V."/>
            <person name="Cheng J.-F."/>
            <person name="Hugenholtz P."/>
            <person name="Woyke T."/>
            <person name="Wu D."/>
            <person name="Wirth R."/>
            <person name="Brambilla E.-M."/>
            <person name="Klenk H.-P."/>
            <person name="Eisen J.A."/>
        </authorList>
    </citation>
    <scope>NUCLEOTIDE SEQUENCE [LARGE SCALE GENOMIC DNA]</scope>
    <source>
        <strain evidence="7 8">DSM 2279</strain>
    </source>
</reference>
<evidence type="ECO:0000256" key="2">
    <source>
        <dbReference type="ARBA" id="ARBA00001966"/>
    </source>
</evidence>
<evidence type="ECO:0000256" key="4">
    <source>
        <dbReference type="ARBA" id="ARBA00022643"/>
    </source>
</evidence>
<dbReference type="PANTHER" id="PTHR43278:SF2">
    <property type="entry name" value="IRON-SULFUR FLAVOPROTEIN"/>
    <property type="match status" value="1"/>
</dbReference>
<gene>
    <name evidence="7" type="ORF">Metlim_0604</name>
</gene>
<feature type="domain" description="NADPH-dependent FMN reductase-like" evidence="6">
    <location>
        <begin position="1"/>
        <end position="125"/>
    </location>
</feature>
<keyword evidence="8" id="KW-1185">Reference proteome</keyword>
<dbReference type="STRING" id="937775.Metlim_0604"/>
<dbReference type="InterPro" id="IPR029039">
    <property type="entry name" value="Flavoprotein-like_sf"/>
</dbReference>
<dbReference type="RefSeq" id="WP_004076440.1">
    <property type="nucleotide sequence ID" value="NZ_CM001436.1"/>
</dbReference>
<dbReference type="InterPro" id="IPR051796">
    <property type="entry name" value="ISF_SsuE-like"/>
</dbReference>
<dbReference type="GO" id="GO:0016491">
    <property type="term" value="F:oxidoreductase activity"/>
    <property type="evidence" value="ECO:0007669"/>
    <property type="project" value="InterPro"/>
</dbReference>
<dbReference type="InParanoid" id="H1Z3E2"/>
<organism evidence="7 8">
    <name type="scientific">Methanoplanus limicola DSM 2279</name>
    <dbReference type="NCBI Taxonomy" id="937775"/>
    <lineage>
        <taxon>Archaea</taxon>
        <taxon>Methanobacteriati</taxon>
        <taxon>Methanobacteriota</taxon>
        <taxon>Stenosarchaea group</taxon>
        <taxon>Methanomicrobia</taxon>
        <taxon>Methanomicrobiales</taxon>
        <taxon>Methanomicrobiaceae</taxon>
        <taxon>Methanoplanus</taxon>
    </lineage>
</organism>
<keyword evidence="3" id="KW-0285">Flavoprotein</keyword>
<comment type="similarity">
    <text evidence="5">Belongs to the SsuE family. Isf subfamily.</text>
</comment>
<dbReference type="SUPFAM" id="SSF52218">
    <property type="entry name" value="Flavoproteins"/>
    <property type="match status" value="1"/>
</dbReference>
<proteinExistence type="inferred from homology"/>
<keyword evidence="4" id="KW-0288">FMN</keyword>